<dbReference type="EMBL" id="CP114029">
    <property type="protein sequence ID" value="WAP67816.1"/>
    <property type="molecule type" value="Genomic_DNA"/>
</dbReference>
<evidence type="ECO:0000259" key="3">
    <source>
        <dbReference type="Pfam" id="PF02709"/>
    </source>
</evidence>
<dbReference type="PANTHER" id="PTHR43685">
    <property type="entry name" value="GLYCOSYLTRANSFERASE"/>
    <property type="match status" value="1"/>
</dbReference>
<evidence type="ECO:0000313" key="4">
    <source>
        <dbReference type="EMBL" id="WAP67816.1"/>
    </source>
</evidence>
<name>A0ABY7BVI2_9HYPH</name>
<dbReference type="Pfam" id="PF00535">
    <property type="entry name" value="Glycos_transf_2"/>
    <property type="match status" value="1"/>
</dbReference>
<evidence type="ECO:0000259" key="2">
    <source>
        <dbReference type="Pfam" id="PF00535"/>
    </source>
</evidence>
<proteinExistence type="predicted"/>
<dbReference type="InterPro" id="IPR029044">
    <property type="entry name" value="Nucleotide-diphossugar_trans"/>
</dbReference>
<reference evidence="4" key="1">
    <citation type="submission" date="2022-12" db="EMBL/GenBank/DDBJ databases">
        <title>Jiella pelagia sp. nov., isolated from phosphonate enriched culture of Northwest Pacific surface seawater.</title>
        <authorList>
            <person name="Shin D.Y."/>
            <person name="Hwang C.Y."/>
        </authorList>
    </citation>
    <scope>NUCLEOTIDE SEQUENCE</scope>
    <source>
        <strain evidence="4">HL-NP1</strain>
    </source>
</reference>
<evidence type="ECO:0000256" key="1">
    <source>
        <dbReference type="ARBA" id="ARBA00022679"/>
    </source>
</evidence>
<sequence>MSTYNSPEWLQKVLWGYLAQDEADFQIVVADDGSRSETKDLIISLQGQFKHPLKHIWHPDNGFQKTVILNKAIVASSSDYLIFSDGDCVPRSDFISTHLRLRQKGHFLSGGYYKLPLVLSQGLTEDDIRAGRAFRLAWLLERGKKRSFKDLRLAAKDAGLDRFFNAATTTKPSWNGHNASGWKSDIVAVNGFDERMEYGAEDREMGDRLRNSGIKAKQIRYSAICIHLDHERGYVRQEALAVNKQIWNETRETKRTYTEFGIHKA</sequence>
<feature type="domain" description="Glycosyltransferase 2-like" evidence="2">
    <location>
        <begin position="1"/>
        <end position="102"/>
    </location>
</feature>
<dbReference type="InterPro" id="IPR001173">
    <property type="entry name" value="Glyco_trans_2-like"/>
</dbReference>
<keyword evidence="1" id="KW-0808">Transferase</keyword>
<feature type="domain" description="Galactosyltransferase C-terminal" evidence="3">
    <location>
        <begin position="180"/>
        <end position="230"/>
    </location>
</feature>
<dbReference type="InterPro" id="IPR050834">
    <property type="entry name" value="Glycosyltransf_2"/>
</dbReference>
<gene>
    <name evidence="4" type="ORF">OH818_20465</name>
</gene>
<dbReference type="InterPro" id="IPR027791">
    <property type="entry name" value="Galactosyl_T_C"/>
</dbReference>
<dbReference type="Proteomes" id="UP001164020">
    <property type="component" value="Chromosome"/>
</dbReference>
<accession>A0ABY7BVI2</accession>
<dbReference type="CDD" id="cd06420">
    <property type="entry name" value="GT2_Chondriotin_Pol_N"/>
    <property type="match status" value="1"/>
</dbReference>
<dbReference type="RefSeq" id="WP_268880288.1">
    <property type="nucleotide sequence ID" value="NZ_CP114029.1"/>
</dbReference>
<dbReference type="Gene3D" id="3.90.550.10">
    <property type="entry name" value="Spore Coat Polysaccharide Biosynthesis Protein SpsA, Chain A"/>
    <property type="match status" value="1"/>
</dbReference>
<protein>
    <submittedName>
        <fullName evidence="4">Glycosyltransferase family 2 protein</fullName>
    </submittedName>
</protein>
<keyword evidence="5" id="KW-1185">Reference proteome</keyword>
<dbReference type="PANTHER" id="PTHR43685:SF3">
    <property type="entry name" value="SLR2126 PROTEIN"/>
    <property type="match status" value="1"/>
</dbReference>
<dbReference type="SUPFAM" id="SSF53448">
    <property type="entry name" value="Nucleotide-diphospho-sugar transferases"/>
    <property type="match status" value="1"/>
</dbReference>
<dbReference type="Pfam" id="PF02709">
    <property type="entry name" value="Glyco_transf_7C"/>
    <property type="match status" value="1"/>
</dbReference>
<evidence type="ECO:0000313" key="5">
    <source>
        <dbReference type="Proteomes" id="UP001164020"/>
    </source>
</evidence>
<organism evidence="4 5">
    <name type="scientific">Jiella pelagia</name>
    <dbReference type="NCBI Taxonomy" id="2986949"/>
    <lineage>
        <taxon>Bacteria</taxon>
        <taxon>Pseudomonadati</taxon>
        <taxon>Pseudomonadota</taxon>
        <taxon>Alphaproteobacteria</taxon>
        <taxon>Hyphomicrobiales</taxon>
        <taxon>Aurantimonadaceae</taxon>
        <taxon>Jiella</taxon>
    </lineage>
</organism>